<dbReference type="RefSeq" id="XP_024583996.1">
    <property type="nucleotide sequence ID" value="XM_024718615.1"/>
</dbReference>
<evidence type="ECO:0000313" key="7">
    <source>
        <dbReference type="EMBL" id="CEG47627.1"/>
    </source>
</evidence>
<reference evidence="8" key="1">
    <citation type="submission" date="2014-09" db="EMBL/GenBank/DDBJ databases">
        <authorList>
            <person name="Sharma Rahul"/>
            <person name="Thines Marco"/>
        </authorList>
    </citation>
    <scope>NUCLEOTIDE SEQUENCE [LARGE SCALE GENOMIC DNA]</scope>
</reference>
<evidence type="ECO:0000256" key="4">
    <source>
        <dbReference type="ARBA" id="ARBA00023136"/>
    </source>
</evidence>
<keyword evidence="4 6" id="KW-0472">Membrane</keyword>
<dbReference type="GeneID" id="36399832"/>
<name>A0A0N7L7P2_PLAHL</name>
<feature type="transmembrane region" description="Helical" evidence="6">
    <location>
        <begin position="333"/>
        <end position="353"/>
    </location>
</feature>
<accession>A0A0N7L7P2</accession>
<dbReference type="OrthoDB" id="7933078at2759"/>
<keyword evidence="3 6" id="KW-1133">Transmembrane helix</keyword>
<feature type="transmembrane region" description="Helical" evidence="6">
    <location>
        <begin position="271"/>
        <end position="290"/>
    </location>
</feature>
<dbReference type="InterPro" id="IPR006214">
    <property type="entry name" value="Bax_inhibitor_1-related"/>
</dbReference>
<feature type="transmembrane region" description="Helical" evidence="6">
    <location>
        <begin position="214"/>
        <end position="233"/>
    </location>
</feature>
<comment type="subcellular location">
    <subcellularLocation>
        <location evidence="1">Membrane</location>
        <topology evidence="1">Multi-pass membrane protein</topology>
    </subcellularLocation>
</comment>
<feature type="region of interest" description="Disordered" evidence="5">
    <location>
        <begin position="1"/>
        <end position="67"/>
    </location>
</feature>
<feature type="transmembrane region" description="Helical" evidence="6">
    <location>
        <begin position="302"/>
        <end position="327"/>
    </location>
</feature>
<dbReference type="SUPFAM" id="SSF103473">
    <property type="entry name" value="MFS general substrate transporter"/>
    <property type="match status" value="1"/>
</dbReference>
<evidence type="ECO:0000256" key="2">
    <source>
        <dbReference type="ARBA" id="ARBA00022692"/>
    </source>
</evidence>
<proteinExistence type="predicted"/>
<dbReference type="OMA" id="IYFFYMM"/>
<dbReference type="PANTHER" id="PTHR23291:SF50">
    <property type="entry name" value="PROTEIN LIFEGUARD 4"/>
    <property type="match status" value="1"/>
</dbReference>
<evidence type="ECO:0000256" key="1">
    <source>
        <dbReference type="ARBA" id="ARBA00004141"/>
    </source>
</evidence>
<dbReference type="EMBL" id="CCYD01002664">
    <property type="protein sequence ID" value="CEG47627.1"/>
    <property type="molecule type" value="Genomic_DNA"/>
</dbReference>
<keyword evidence="7" id="KW-0675">Receptor</keyword>
<evidence type="ECO:0000256" key="5">
    <source>
        <dbReference type="SAM" id="MobiDB-lite"/>
    </source>
</evidence>
<dbReference type="PANTHER" id="PTHR23291">
    <property type="entry name" value="BAX INHIBITOR-RELATED"/>
    <property type="match status" value="1"/>
</dbReference>
<evidence type="ECO:0000256" key="6">
    <source>
        <dbReference type="SAM" id="Phobius"/>
    </source>
</evidence>
<dbReference type="InterPro" id="IPR036259">
    <property type="entry name" value="MFS_trans_sf"/>
</dbReference>
<protein>
    <submittedName>
        <fullName evidence="7">N-methyl-D-aspartate receptor glutamate-binding subunit</fullName>
    </submittedName>
</protein>
<keyword evidence="8" id="KW-1185">Reference proteome</keyword>
<organism evidence="7 8">
    <name type="scientific">Plasmopara halstedii</name>
    <name type="common">Downy mildew of sunflower</name>
    <dbReference type="NCBI Taxonomy" id="4781"/>
    <lineage>
        <taxon>Eukaryota</taxon>
        <taxon>Sar</taxon>
        <taxon>Stramenopiles</taxon>
        <taxon>Oomycota</taxon>
        <taxon>Peronosporomycetes</taxon>
        <taxon>Peronosporales</taxon>
        <taxon>Peronosporaceae</taxon>
        <taxon>Plasmopara</taxon>
    </lineage>
</organism>
<sequence length="404" mass="45853">MEMASDDSVESEDMSHRRLEAGESSFTVDGHNSGEHAWASPMPNCGIDRLKESQDSSGAVSFPDRTHGIVNQGSVRKLVSRMTKLFHEDDKMDPTKHKAHYRRGSILMKHLEDKKVSGKATETDMKFFDMVKKRFDANFMESRTIISLSVFQTGSNPMDDPFAVIHMPVEIQQGFRRKLFTIFTIQLLAVVLLVAFLSYLPPIAKFFEKTFSCWQYVIMTFVIMILALLWLYLVKYRFPLNFMVLGAYSITQSVFFTAFDCYLKTKASLFMFSFLFGIMGVATLLCTIITKRSFDENIQPTLISYPVVLIIAFFAGFVTSLFIYFFYMMDVVSPLQFSASLAAMMLLIMWFAYDASCMNERLSPDEYMQGDCACYGTADIIPIGHFDVGNNDDDSRANGDEGDG</sequence>
<evidence type="ECO:0000256" key="3">
    <source>
        <dbReference type="ARBA" id="ARBA00022989"/>
    </source>
</evidence>
<dbReference type="Proteomes" id="UP000054928">
    <property type="component" value="Unassembled WGS sequence"/>
</dbReference>
<keyword evidence="2 6" id="KW-0812">Transmembrane</keyword>
<dbReference type="GO" id="GO:0016020">
    <property type="term" value="C:membrane"/>
    <property type="evidence" value="ECO:0007669"/>
    <property type="project" value="UniProtKB-SubCell"/>
</dbReference>
<feature type="compositionally biased region" description="Acidic residues" evidence="5">
    <location>
        <begin position="1"/>
        <end position="12"/>
    </location>
</feature>
<evidence type="ECO:0000313" key="8">
    <source>
        <dbReference type="Proteomes" id="UP000054928"/>
    </source>
</evidence>
<dbReference type="AlphaFoldDB" id="A0A0N7L7P2"/>
<feature type="transmembrane region" description="Helical" evidence="6">
    <location>
        <begin position="240"/>
        <end position="259"/>
    </location>
</feature>
<feature type="transmembrane region" description="Helical" evidence="6">
    <location>
        <begin position="179"/>
        <end position="202"/>
    </location>
</feature>